<evidence type="ECO:0000313" key="2">
    <source>
        <dbReference type="Proteomes" id="UP001231649"/>
    </source>
</evidence>
<protein>
    <submittedName>
        <fullName evidence="1">Uncharacterized protein</fullName>
    </submittedName>
</protein>
<gene>
    <name evidence="1" type="ORF">PYW08_005935</name>
</gene>
<proteinExistence type="predicted"/>
<name>A0ACC2QJ63_9NEOP</name>
<evidence type="ECO:0000313" key="1">
    <source>
        <dbReference type="EMBL" id="KAJ8717536.1"/>
    </source>
</evidence>
<accession>A0ACC2QJ63</accession>
<keyword evidence="2" id="KW-1185">Reference proteome</keyword>
<reference evidence="1" key="1">
    <citation type="submission" date="2023-03" db="EMBL/GenBank/DDBJ databases">
        <title>Chromosome-level genomes of two armyworms, Mythimna separata and Mythimna loreyi, provide insights into the biosynthesis and reception of sex pheromones.</title>
        <authorList>
            <person name="Zhao H."/>
        </authorList>
    </citation>
    <scope>NUCLEOTIDE SEQUENCE</scope>
    <source>
        <strain evidence="1">BeijingLab</strain>
    </source>
</reference>
<comment type="caution">
    <text evidence="1">The sequence shown here is derived from an EMBL/GenBank/DDBJ whole genome shotgun (WGS) entry which is preliminary data.</text>
</comment>
<organism evidence="1 2">
    <name type="scientific">Mythimna loreyi</name>
    <dbReference type="NCBI Taxonomy" id="667449"/>
    <lineage>
        <taxon>Eukaryota</taxon>
        <taxon>Metazoa</taxon>
        <taxon>Ecdysozoa</taxon>
        <taxon>Arthropoda</taxon>
        <taxon>Hexapoda</taxon>
        <taxon>Insecta</taxon>
        <taxon>Pterygota</taxon>
        <taxon>Neoptera</taxon>
        <taxon>Endopterygota</taxon>
        <taxon>Lepidoptera</taxon>
        <taxon>Glossata</taxon>
        <taxon>Ditrysia</taxon>
        <taxon>Noctuoidea</taxon>
        <taxon>Noctuidae</taxon>
        <taxon>Noctuinae</taxon>
        <taxon>Hadenini</taxon>
        <taxon>Mythimna</taxon>
    </lineage>
</organism>
<dbReference type="EMBL" id="CM056794">
    <property type="protein sequence ID" value="KAJ8717536.1"/>
    <property type="molecule type" value="Genomic_DNA"/>
</dbReference>
<sequence>MTLRSERHCVELAADANHGCLVNTIRLVLCATKHEGKSLSWSNFIPFTIPAWMYLMGGLPIHWTIAVWLLTLIPASLFFVLYGLTAGHHSHRNFFEGDIPRCHADNNGCQRQIIMCGHGLGFRTRPGRDAGISVKIRISPSEVLYLFMANTTNTPGTRPLVLFKEWRCSLVDAAAVVARMSPVITQSRKSGSQ</sequence>
<dbReference type="Proteomes" id="UP001231649">
    <property type="component" value="Chromosome 18"/>
</dbReference>